<evidence type="ECO:0000313" key="2">
    <source>
        <dbReference type="EMBL" id="CAE7533841.1"/>
    </source>
</evidence>
<dbReference type="Proteomes" id="UP000649617">
    <property type="component" value="Unassembled WGS sequence"/>
</dbReference>
<organism evidence="2 3">
    <name type="scientific">Symbiodinium pilosum</name>
    <name type="common">Dinoflagellate</name>
    <dbReference type="NCBI Taxonomy" id="2952"/>
    <lineage>
        <taxon>Eukaryota</taxon>
        <taxon>Sar</taxon>
        <taxon>Alveolata</taxon>
        <taxon>Dinophyceae</taxon>
        <taxon>Suessiales</taxon>
        <taxon>Symbiodiniaceae</taxon>
        <taxon>Symbiodinium</taxon>
    </lineage>
</organism>
<protein>
    <submittedName>
        <fullName evidence="2">Uncharacterized protein</fullName>
    </submittedName>
</protein>
<proteinExistence type="predicted"/>
<accession>A0A812TNZ1</accession>
<name>A0A812TNZ1_SYMPI</name>
<feature type="region of interest" description="Disordered" evidence="1">
    <location>
        <begin position="18"/>
        <end position="42"/>
    </location>
</feature>
<sequence>MLCKRAKRRLDIFPWASDTDEEERAQQQQQRMQPDTRKSIGPSDVVKGSISYDFAPDHVQAGKVLAHCQNCIQRLRFAVGEGSLKIVIYKIGITHDCTARFELYKAHNWTRMVVMASSEDLGLIEMLEAALISHHNRGVQCRNVLLGGEGMRDKDFSPKFRPPFYCYCATGKHVANIAKAFADDIGACRALKDLARAPVCDAEKYLQKVLQKWELIFDVPITYVDVSDTCRIPFLKPSDYIMKLCEKGFLNKLLGGPLESSAARLEEFWERFREEEPNHEVFTHDFFSTKDLVPLYVHGDGGRTYRRDELMVLQFQPILGFGSRASHPLKRRCAAAGVNLQGHSFTTRFLTSVMPKSLYKNHPAHFDGFVKAAFEDLEQLYYSGLRIRDDHTLRFIVLGLKGDLPFLVKSGHLNRSFVNVRKGPENPKSRPLTGCCWKCAAGSSAVPFEEFTRSPAWLTTTGPNNELPWTTIAPFLDHVPHVLEDKGAFFKLDLLHIYHLGIGRDFAANKNFPAGHWNKAFDTPVLIEFTGWVLRRYNVILNSHRMLQIIASACDAMSRFMHNLLRSGLWMRQAVAADSGEDGLYFLACYGKLARLSFEVRKCRYNMVPKLHCFHHVCLDLIRKSSHLSYLLNPLAECTFQDEDFVGRVARLSRRVSPRLQCLRTIQRYLIATRYELPS</sequence>
<evidence type="ECO:0000313" key="3">
    <source>
        <dbReference type="Proteomes" id="UP000649617"/>
    </source>
</evidence>
<dbReference type="OrthoDB" id="429068at2759"/>
<reference evidence="2" key="1">
    <citation type="submission" date="2021-02" db="EMBL/GenBank/DDBJ databases">
        <authorList>
            <person name="Dougan E. K."/>
            <person name="Rhodes N."/>
            <person name="Thang M."/>
            <person name="Chan C."/>
        </authorList>
    </citation>
    <scope>NUCLEOTIDE SEQUENCE</scope>
</reference>
<gene>
    <name evidence="2" type="ORF">SPIL2461_LOCUS14083</name>
</gene>
<keyword evidence="3" id="KW-1185">Reference proteome</keyword>
<dbReference type="AlphaFoldDB" id="A0A812TNZ1"/>
<dbReference type="EMBL" id="CAJNIZ010031979">
    <property type="protein sequence ID" value="CAE7533841.1"/>
    <property type="molecule type" value="Genomic_DNA"/>
</dbReference>
<comment type="caution">
    <text evidence="2">The sequence shown here is derived from an EMBL/GenBank/DDBJ whole genome shotgun (WGS) entry which is preliminary data.</text>
</comment>
<evidence type="ECO:0000256" key="1">
    <source>
        <dbReference type="SAM" id="MobiDB-lite"/>
    </source>
</evidence>